<dbReference type="AlphaFoldDB" id="A0AAV1ASI1"/>
<dbReference type="EMBL" id="OX451739">
    <property type="protein sequence ID" value="CAI8611477.1"/>
    <property type="molecule type" value="Genomic_DNA"/>
</dbReference>
<evidence type="ECO:0000313" key="2">
    <source>
        <dbReference type="Proteomes" id="UP001157006"/>
    </source>
</evidence>
<keyword evidence="2" id="KW-1185">Reference proteome</keyword>
<protein>
    <submittedName>
        <fullName evidence="1">Uncharacterized protein</fullName>
    </submittedName>
</protein>
<sequence length="133" mass="15437">MWRQRGRVVWLKDGDHNTKLFHGKTNQRRRTNLIKRLKGGNGLWRKGDKKCETILIYYFSGPFSNASHKIRRPKQASNSLFSKSSGTLWVMMFIDRCLPFSVTRNTLTTITKSFIALIPKHKNLGYPGGFQIH</sequence>
<dbReference type="Proteomes" id="UP001157006">
    <property type="component" value="Chromosome 4"/>
</dbReference>
<name>A0AAV1ASI1_VICFA</name>
<organism evidence="1 2">
    <name type="scientific">Vicia faba</name>
    <name type="common">Broad bean</name>
    <name type="synonym">Faba vulgaris</name>
    <dbReference type="NCBI Taxonomy" id="3906"/>
    <lineage>
        <taxon>Eukaryota</taxon>
        <taxon>Viridiplantae</taxon>
        <taxon>Streptophyta</taxon>
        <taxon>Embryophyta</taxon>
        <taxon>Tracheophyta</taxon>
        <taxon>Spermatophyta</taxon>
        <taxon>Magnoliopsida</taxon>
        <taxon>eudicotyledons</taxon>
        <taxon>Gunneridae</taxon>
        <taxon>Pentapetalae</taxon>
        <taxon>rosids</taxon>
        <taxon>fabids</taxon>
        <taxon>Fabales</taxon>
        <taxon>Fabaceae</taxon>
        <taxon>Papilionoideae</taxon>
        <taxon>50 kb inversion clade</taxon>
        <taxon>NPAAA clade</taxon>
        <taxon>Hologalegina</taxon>
        <taxon>IRL clade</taxon>
        <taxon>Fabeae</taxon>
        <taxon>Vicia</taxon>
    </lineage>
</organism>
<accession>A0AAV1ASI1</accession>
<proteinExistence type="predicted"/>
<gene>
    <name evidence="1" type="ORF">VFH_IV231160</name>
</gene>
<evidence type="ECO:0000313" key="1">
    <source>
        <dbReference type="EMBL" id="CAI8611477.1"/>
    </source>
</evidence>
<reference evidence="1 2" key="1">
    <citation type="submission" date="2023-01" db="EMBL/GenBank/DDBJ databases">
        <authorList>
            <person name="Kreplak J."/>
        </authorList>
    </citation>
    <scope>NUCLEOTIDE SEQUENCE [LARGE SCALE GENOMIC DNA]</scope>
</reference>